<evidence type="ECO:0000313" key="13">
    <source>
        <dbReference type="Proteomes" id="UP000245207"/>
    </source>
</evidence>
<proteinExistence type="predicted"/>
<evidence type="ECO:0000256" key="3">
    <source>
        <dbReference type="ARBA" id="ARBA00012297"/>
    </source>
</evidence>
<accession>A0A2U1L456</accession>
<feature type="region of interest" description="Disordered" evidence="10">
    <location>
        <begin position="29"/>
        <end position="48"/>
    </location>
</feature>
<dbReference type="EMBL" id="PKPP01011634">
    <property type="protein sequence ID" value="PWA43793.1"/>
    <property type="molecule type" value="Genomic_DNA"/>
</dbReference>
<evidence type="ECO:0000256" key="9">
    <source>
        <dbReference type="ARBA" id="ARBA00023185"/>
    </source>
</evidence>
<dbReference type="GO" id="GO:0052716">
    <property type="term" value="F:hydroquinone:oxygen oxidoreductase activity"/>
    <property type="evidence" value="ECO:0007669"/>
    <property type="project" value="UniProtKB-EC"/>
</dbReference>
<dbReference type="PANTHER" id="PTHR11709:SF364">
    <property type="entry name" value="LACCASE"/>
    <property type="match status" value="1"/>
</dbReference>
<keyword evidence="6" id="KW-0677">Repeat</keyword>
<dbReference type="GO" id="GO:0048046">
    <property type="term" value="C:apoplast"/>
    <property type="evidence" value="ECO:0007669"/>
    <property type="project" value="UniProtKB-SubCell"/>
</dbReference>
<keyword evidence="7" id="KW-0560">Oxidoreductase</keyword>
<dbReference type="Pfam" id="PF00394">
    <property type="entry name" value="Cu-oxidase"/>
    <property type="match status" value="1"/>
</dbReference>
<dbReference type="InterPro" id="IPR045087">
    <property type="entry name" value="Cu-oxidase_fam"/>
</dbReference>
<evidence type="ECO:0000256" key="8">
    <source>
        <dbReference type="ARBA" id="ARBA00023008"/>
    </source>
</evidence>
<sequence>MVVSLPNRLVANREWWKFDMKAVINEAQKSGQAPNVSDAHTINGNPGPTPNCVDNGGFKLPVDQGKTCMLSIVNAALSEELFFRIANHKFTVVDVDTVCVKPFTTDTILIAPGQTTNALVSASQKAGKYLVAVSTFMDAPIALTISQPRCLFVILVFSLQPP</sequence>
<evidence type="ECO:0000256" key="10">
    <source>
        <dbReference type="SAM" id="MobiDB-lite"/>
    </source>
</evidence>
<evidence type="ECO:0000313" key="12">
    <source>
        <dbReference type="EMBL" id="PWA43793.1"/>
    </source>
</evidence>
<evidence type="ECO:0000256" key="6">
    <source>
        <dbReference type="ARBA" id="ARBA00022737"/>
    </source>
</evidence>
<evidence type="ECO:0000256" key="4">
    <source>
        <dbReference type="ARBA" id="ARBA00022523"/>
    </source>
</evidence>
<keyword evidence="4" id="KW-0052">Apoplast</keyword>
<keyword evidence="9" id="KW-0439">Lignin degradation</keyword>
<protein>
    <recommendedName>
        <fullName evidence="3">laccase</fullName>
        <ecNumber evidence="3">1.10.3.2</ecNumber>
    </recommendedName>
</protein>
<reference evidence="12 13" key="1">
    <citation type="journal article" date="2018" name="Mol. Plant">
        <title>The genome of Artemisia annua provides insight into the evolution of Asteraceae family and artemisinin biosynthesis.</title>
        <authorList>
            <person name="Shen Q."/>
            <person name="Zhang L."/>
            <person name="Liao Z."/>
            <person name="Wang S."/>
            <person name="Yan T."/>
            <person name="Shi P."/>
            <person name="Liu M."/>
            <person name="Fu X."/>
            <person name="Pan Q."/>
            <person name="Wang Y."/>
            <person name="Lv Z."/>
            <person name="Lu X."/>
            <person name="Zhang F."/>
            <person name="Jiang W."/>
            <person name="Ma Y."/>
            <person name="Chen M."/>
            <person name="Hao X."/>
            <person name="Li L."/>
            <person name="Tang Y."/>
            <person name="Lv G."/>
            <person name="Zhou Y."/>
            <person name="Sun X."/>
            <person name="Brodelius P.E."/>
            <person name="Rose J.K.C."/>
            <person name="Tang K."/>
        </authorList>
    </citation>
    <scope>NUCLEOTIDE SEQUENCE [LARGE SCALE GENOMIC DNA]</scope>
    <source>
        <strain evidence="13">cv. Huhao1</strain>
        <tissue evidence="12">Leaf</tissue>
    </source>
</reference>
<dbReference type="GO" id="GO:0046274">
    <property type="term" value="P:lignin catabolic process"/>
    <property type="evidence" value="ECO:0007669"/>
    <property type="project" value="UniProtKB-KW"/>
</dbReference>
<dbReference type="CDD" id="cd13875">
    <property type="entry name" value="CuRO_2_LCC_plant"/>
    <property type="match status" value="1"/>
</dbReference>
<evidence type="ECO:0000256" key="5">
    <source>
        <dbReference type="ARBA" id="ARBA00022525"/>
    </source>
</evidence>
<dbReference type="PANTHER" id="PTHR11709">
    <property type="entry name" value="MULTI-COPPER OXIDASE"/>
    <property type="match status" value="1"/>
</dbReference>
<dbReference type="OrthoDB" id="2121828at2759"/>
<organism evidence="12 13">
    <name type="scientific">Artemisia annua</name>
    <name type="common">Sweet wormwood</name>
    <dbReference type="NCBI Taxonomy" id="35608"/>
    <lineage>
        <taxon>Eukaryota</taxon>
        <taxon>Viridiplantae</taxon>
        <taxon>Streptophyta</taxon>
        <taxon>Embryophyta</taxon>
        <taxon>Tracheophyta</taxon>
        <taxon>Spermatophyta</taxon>
        <taxon>Magnoliopsida</taxon>
        <taxon>eudicotyledons</taxon>
        <taxon>Gunneridae</taxon>
        <taxon>Pentapetalae</taxon>
        <taxon>asterids</taxon>
        <taxon>campanulids</taxon>
        <taxon>Asterales</taxon>
        <taxon>Asteraceae</taxon>
        <taxon>Asteroideae</taxon>
        <taxon>Anthemideae</taxon>
        <taxon>Artemisiinae</taxon>
        <taxon>Artemisia</taxon>
    </lineage>
</organism>
<dbReference type="InterPro" id="IPR001117">
    <property type="entry name" value="Cu-oxidase_2nd"/>
</dbReference>
<dbReference type="EC" id="1.10.3.2" evidence="3"/>
<evidence type="ECO:0000256" key="7">
    <source>
        <dbReference type="ARBA" id="ARBA00023002"/>
    </source>
</evidence>
<dbReference type="AlphaFoldDB" id="A0A2U1L456"/>
<keyword evidence="5" id="KW-0964">Secreted</keyword>
<dbReference type="Gene3D" id="2.60.40.420">
    <property type="entry name" value="Cupredoxins - blue copper proteins"/>
    <property type="match status" value="1"/>
</dbReference>
<evidence type="ECO:0000259" key="11">
    <source>
        <dbReference type="Pfam" id="PF00394"/>
    </source>
</evidence>
<gene>
    <name evidence="12" type="ORF">CTI12_AA532410</name>
</gene>
<name>A0A2U1L456_ARTAN</name>
<comment type="subcellular location">
    <subcellularLocation>
        <location evidence="2">Secreted</location>
        <location evidence="2">Extracellular space</location>
        <location evidence="2">Apoplast</location>
    </subcellularLocation>
</comment>
<dbReference type="STRING" id="35608.A0A2U1L456"/>
<dbReference type="InterPro" id="IPR034285">
    <property type="entry name" value="CuRO_2_LCC"/>
</dbReference>
<evidence type="ECO:0000256" key="1">
    <source>
        <dbReference type="ARBA" id="ARBA00000349"/>
    </source>
</evidence>
<dbReference type="SUPFAM" id="SSF49503">
    <property type="entry name" value="Cupredoxins"/>
    <property type="match status" value="1"/>
</dbReference>
<comment type="catalytic activity">
    <reaction evidence="1">
        <text>4 hydroquinone + O2 = 4 benzosemiquinone + 2 H2O</text>
        <dbReference type="Rhea" id="RHEA:11276"/>
        <dbReference type="ChEBI" id="CHEBI:15377"/>
        <dbReference type="ChEBI" id="CHEBI:15379"/>
        <dbReference type="ChEBI" id="CHEBI:17594"/>
        <dbReference type="ChEBI" id="CHEBI:17977"/>
        <dbReference type="EC" id="1.10.3.2"/>
    </reaction>
</comment>
<dbReference type="Proteomes" id="UP000245207">
    <property type="component" value="Unassembled WGS sequence"/>
</dbReference>
<evidence type="ECO:0000256" key="2">
    <source>
        <dbReference type="ARBA" id="ARBA00004271"/>
    </source>
</evidence>
<comment type="caution">
    <text evidence="12">The sequence shown here is derived from an EMBL/GenBank/DDBJ whole genome shotgun (WGS) entry which is preliminary data.</text>
</comment>
<keyword evidence="8" id="KW-0186">Copper</keyword>
<feature type="compositionally biased region" description="Polar residues" evidence="10">
    <location>
        <begin position="29"/>
        <end position="46"/>
    </location>
</feature>
<keyword evidence="13" id="KW-1185">Reference proteome</keyword>
<feature type="domain" description="Plastocyanin-like" evidence="11">
    <location>
        <begin position="10"/>
        <end position="137"/>
    </location>
</feature>
<dbReference type="InterPro" id="IPR008972">
    <property type="entry name" value="Cupredoxin"/>
</dbReference>